<name>A0A846TWG0_9MOLU</name>
<keyword evidence="3" id="KW-1185">Reference proteome</keyword>
<evidence type="ECO:0000313" key="2">
    <source>
        <dbReference type="EMBL" id="NKE38512.1"/>
    </source>
</evidence>
<feature type="transmembrane region" description="Helical" evidence="1">
    <location>
        <begin position="5"/>
        <end position="24"/>
    </location>
</feature>
<dbReference type="RefSeq" id="WP_168104994.1">
    <property type="nucleotide sequence ID" value="NZ_CP051215.1"/>
</dbReference>
<dbReference type="InterPro" id="IPR030949">
    <property type="entry name" value="ECF_S_folate_fam"/>
</dbReference>
<feature type="transmembrane region" description="Helical" evidence="1">
    <location>
        <begin position="136"/>
        <end position="160"/>
    </location>
</feature>
<evidence type="ECO:0000313" key="3">
    <source>
        <dbReference type="Proteomes" id="UP000584587"/>
    </source>
</evidence>
<organism evidence="2 3">
    <name type="scientific">Spiroplasma platyhelix PALS-1</name>
    <dbReference type="NCBI Taxonomy" id="1276218"/>
    <lineage>
        <taxon>Bacteria</taxon>
        <taxon>Bacillati</taxon>
        <taxon>Mycoplasmatota</taxon>
        <taxon>Mollicutes</taxon>
        <taxon>Entomoplasmatales</taxon>
        <taxon>Spiroplasmataceae</taxon>
        <taxon>Spiroplasma</taxon>
    </lineage>
</organism>
<feature type="transmembrane region" description="Helical" evidence="1">
    <location>
        <begin position="180"/>
        <end position="200"/>
    </location>
</feature>
<feature type="transmembrane region" description="Helical" evidence="1">
    <location>
        <begin position="36"/>
        <end position="60"/>
    </location>
</feature>
<dbReference type="Proteomes" id="UP000584587">
    <property type="component" value="Unassembled WGS sequence"/>
</dbReference>
<feature type="transmembrane region" description="Helical" evidence="1">
    <location>
        <begin position="72"/>
        <end position="93"/>
    </location>
</feature>
<keyword evidence="1" id="KW-0812">Transmembrane</keyword>
<comment type="caution">
    <text evidence="2">The sequence shown here is derived from an EMBL/GenBank/DDBJ whole genome shotgun (WGS) entry which is preliminary data.</text>
</comment>
<keyword evidence="1" id="KW-1133">Transmembrane helix</keyword>
<dbReference type="AlphaFoldDB" id="A0A846TWG0"/>
<evidence type="ECO:0000256" key="1">
    <source>
        <dbReference type="SAM" id="Phobius"/>
    </source>
</evidence>
<dbReference type="NCBIfam" id="TIGR04518">
    <property type="entry name" value="ECF_S_folT_fam"/>
    <property type="match status" value="1"/>
</dbReference>
<sequence>MVFLWLNLASGLIILFIFLLIIILDHKNFRSDLQNIKSIVLAAILVAIAVALNTITKVFLHSVIFEIKLGNFALVLIGFFAGGALGFLAGIAADFLGLIIFSSGATILFFTLTSILWCILPYYLVRLLSKIYTSKWTTYFYLVLTYAFTLLLITGINPIVLKYMYNLNDGWWVLYLPRIIKYPLDLTVNGLALVVVYRIFTNSISLNTKIYQPERKKDKNLNLQIEQEGDMND</sequence>
<proteinExistence type="predicted"/>
<feature type="transmembrane region" description="Helical" evidence="1">
    <location>
        <begin position="99"/>
        <end position="124"/>
    </location>
</feature>
<accession>A0A846TWG0</accession>
<dbReference type="Gene3D" id="1.10.1760.20">
    <property type="match status" value="1"/>
</dbReference>
<protein>
    <submittedName>
        <fullName evidence="2">Folate family ECF transporter S component</fullName>
    </submittedName>
</protein>
<dbReference type="EMBL" id="JAAVVK010000002">
    <property type="protein sequence ID" value="NKE38512.1"/>
    <property type="molecule type" value="Genomic_DNA"/>
</dbReference>
<reference evidence="2 3" key="1">
    <citation type="submission" date="2020-04" db="EMBL/GenBank/DDBJ databases">
        <title>Complete genome sequence of Spiroplasma platyhelix ATCC 51748, an insect isolate.</title>
        <authorList>
            <person name="Green E.A."/>
            <person name="Klassen J.L."/>
        </authorList>
    </citation>
    <scope>NUCLEOTIDE SEQUENCE [LARGE SCALE GENOMIC DNA]</scope>
    <source>
        <strain evidence="2 3">PALS-1</strain>
    </source>
</reference>
<gene>
    <name evidence="2" type="ORF">HER12_01935</name>
</gene>
<keyword evidence="1" id="KW-0472">Membrane</keyword>